<dbReference type="PATRIC" id="fig|1705562.3.peg.3509"/>
<dbReference type="EMBL" id="LIUF01000004">
    <property type="protein sequence ID" value="KOX92544.1"/>
    <property type="molecule type" value="Genomic_DNA"/>
</dbReference>
<evidence type="ECO:0000313" key="3">
    <source>
        <dbReference type="Proteomes" id="UP000037729"/>
    </source>
</evidence>
<dbReference type="AlphaFoldDB" id="A0A0N0BNI3"/>
<dbReference type="Proteomes" id="UP000037729">
    <property type="component" value="Unassembled WGS sequence"/>
</dbReference>
<feature type="transmembrane region" description="Helical" evidence="1">
    <location>
        <begin position="97"/>
        <end position="117"/>
    </location>
</feature>
<protein>
    <recommendedName>
        <fullName evidence="4">Yip1 domain-containing protein</fullName>
    </recommendedName>
</protein>
<accession>A0A0N0BNI3</accession>
<feature type="transmembrane region" description="Helical" evidence="1">
    <location>
        <begin position="43"/>
        <end position="76"/>
    </location>
</feature>
<feature type="transmembrane region" description="Helical" evidence="1">
    <location>
        <begin position="168"/>
        <end position="194"/>
    </location>
</feature>
<dbReference type="STRING" id="1705562.AMS69_14470"/>
<dbReference type="OrthoDB" id="222039at2157"/>
<evidence type="ECO:0008006" key="4">
    <source>
        <dbReference type="Google" id="ProtNLM"/>
    </source>
</evidence>
<proteinExistence type="predicted"/>
<name>A0A0N0BNI3_9EURY</name>
<reference evidence="2 3" key="1">
    <citation type="submission" date="2015-08" db="EMBL/GenBank/DDBJ databases">
        <title>Genomes of Isolates from Cabo Rojo, PR.</title>
        <authorList>
            <person name="Sanchez-Nieves R.L."/>
            <person name="Montalvo-Rodriguez R."/>
        </authorList>
    </citation>
    <scope>NUCLEOTIDE SEQUENCE [LARGE SCALE GENOMIC DNA]</scope>
    <source>
        <strain evidence="2 3">SL3</strain>
    </source>
</reference>
<keyword evidence="3" id="KW-1185">Reference proteome</keyword>
<organism evidence="2 3">
    <name type="scientific">Haloarcula rubripromontorii</name>
    <dbReference type="NCBI Taxonomy" id="1705562"/>
    <lineage>
        <taxon>Archaea</taxon>
        <taxon>Methanobacteriati</taxon>
        <taxon>Methanobacteriota</taxon>
        <taxon>Stenosarchaea group</taxon>
        <taxon>Halobacteria</taxon>
        <taxon>Halobacteriales</taxon>
        <taxon>Haloarculaceae</taxon>
        <taxon>Haloarcula</taxon>
    </lineage>
</organism>
<keyword evidence="1" id="KW-0812">Transmembrane</keyword>
<evidence type="ECO:0000313" key="2">
    <source>
        <dbReference type="EMBL" id="KOX92544.1"/>
    </source>
</evidence>
<evidence type="ECO:0000256" key="1">
    <source>
        <dbReference type="SAM" id="Phobius"/>
    </source>
</evidence>
<sequence length="199" mass="20132">MSIQRYVGRFRPYSLPVCLFALVAGTVTLVPPLVLGEATARTYALTVAVLIVAVSSVLPYAVAVAVLTVPFPYAGLGTYAAPAAGEPFSPTAALRHAVAGVSYVVAATAVGAVAVGIDFAVSSGSNPLQAVRFPGLGVPPFLTLGGAAVAAVYVVVQLWRYDSPLAEIGLDAVLGTVVLGVLLAASPVAALWLFGAYGF</sequence>
<feature type="transmembrane region" description="Helical" evidence="1">
    <location>
        <begin position="137"/>
        <end position="156"/>
    </location>
</feature>
<gene>
    <name evidence="2" type="ORF">AMS69_14470</name>
</gene>
<keyword evidence="1" id="KW-1133">Transmembrane helix</keyword>
<comment type="caution">
    <text evidence="2">The sequence shown here is derived from an EMBL/GenBank/DDBJ whole genome shotgun (WGS) entry which is preliminary data.</text>
</comment>
<feature type="transmembrane region" description="Helical" evidence="1">
    <location>
        <begin position="12"/>
        <end position="31"/>
    </location>
</feature>
<keyword evidence="1" id="KW-0472">Membrane</keyword>